<organism evidence="3 4">
    <name type="scientific">Ktedonospora formicarum</name>
    <dbReference type="NCBI Taxonomy" id="2778364"/>
    <lineage>
        <taxon>Bacteria</taxon>
        <taxon>Bacillati</taxon>
        <taxon>Chloroflexota</taxon>
        <taxon>Ktedonobacteria</taxon>
        <taxon>Ktedonobacterales</taxon>
        <taxon>Ktedonobacteraceae</taxon>
        <taxon>Ktedonospora</taxon>
    </lineage>
</organism>
<evidence type="ECO:0000313" key="2">
    <source>
        <dbReference type="EMBL" id="GHO49684.1"/>
    </source>
</evidence>
<dbReference type="InterPro" id="IPR012337">
    <property type="entry name" value="RNaseH-like_sf"/>
</dbReference>
<gene>
    <name evidence="2" type="ORF">KSX_78470</name>
    <name evidence="3" type="ORF">KSX_94360</name>
</gene>
<evidence type="ECO:0000313" key="3">
    <source>
        <dbReference type="EMBL" id="GHO51273.1"/>
    </source>
</evidence>
<dbReference type="AlphaFoldDB" id="A0A8J3IF85"/>
<dbReference type="InterPro" id="IPR039365">
    <property type="entry name" value="IS701-like"/>
</dbReference>
<dbReference type="EMBL" id="BNJF01000006">
    <property type="protein sequence ID" value="GHO49684.1"/>
    <property type="molecule type" value="Genomic_DNA"/>
</dbReference>
<dbReference type="EMBL" id="BNJF01000011">
    <property type="protein sequence ID" value="GHO51273.1"/>
    <property type="molecule type" value="Genomic_DNA"/>
</dbReference>
<dbReference type="RefSeq" id="WP_220198795.1">
    <property type="nucleotide sequence ID" value="NZ_BNJF01000006.1"/>
</dbReference>
<proteinExistence type="predicted"/>
<dbReference type="PANTHER" id="PTHR33627:SF1">
    <property type="entry name" value="TRANSPOSASE"/>
    <property type="match status" value="1"/>
</dbReference>
<dbReference type="InterPro" id="IPR038721">
    <property type="entry name" value="IS701-like_DDE_dom"/>
</dbReference>
<accession>A0A8J3IF85</accession>
<comment type="caution">
    <text evidence="3">The sequence shown here is derived from an EMBL/GenBank/DDBJ whole genome shotgun (WGS) entry which is preliminary data.</text>
</comment>
<evidence type="ECO:0000313" key="4">
    <source>
        <dbReference type="Proteomes" id="UP000612362"/>
    </source>
</evidence>
<sequence>MPHPIVCLDARFRQYLEHWQTLFSRPQFQHFVTVLLALVVGSQGFTLLHFKRAVAGSKSLASLSRFFAQAPWDQTPLHALAWSRFVAQMQPWVHQDLSHQRTLQPVGRGRPRKLFVIGYLIGDDSTIGKPKGVKMQGLGRHHDSKQNQRVKGHSLVQGLYVLLGQHFPLEPRLYRQQATCVQEGIPFQSKIALMIEIIKQFEPPQNTLTHVLLGSWYSAKAIWKAARDRGFLITTALRSNRSVRIPDATSPQGWRWQRLCAYDESLPDVAFVPCAWPRNPEHRVWVHVLNSSVKSLYRCQLIIIRQHLDDPVSRARFWASSDLQADVEQLLTSISRRWDIEVFFEDVKELLGIDHYQLMSAQGLQRYWSLCWIAFSFLEEHRGSLQTQRQRHVTLGEAKRDLQHIHHRLLVAWITDHARQGTTSDQIADLLAA</sequence>
<reference evidence="3" key="1">
    <citation type="submission" date="2020-10" db="EMBL/GenBank/DDBJ databases">
        <title>Taxonomic study of unclassified bacteria belonging to the class Ktedonobacteria.</title>
        <authorList>
            <person name="Yabe S."/>
            <person name="Wang C.M."/>
            <person name="Zheng Y."/>
            <person name="Sakai Y."/>
            <person name="Cavaletti L."/>
            <person name="Monciardini P."/>
            <person name="Donadio S."/>
        </authorList>
    </citation>
    <scope>NUCLEOTIDE SEQUENCE</scope>
    <source>
        <strain evidence="3">SOSP1-1</strain>
    </source>
</reference>
<dbReference type="PANTHER" id="PTHR33627">
    <property type="entry name" value="TRANSPOSASE"/>
    <property type="match status" value="1"/>
</dbReference>
<protein>
    <recommendedName>
        <fullName evidence="1">Transposase IS701-like DDE domain-containing protein</fullName>
    </recommendedName>
</protein>
<dbReference type="Proteomes" id="UP000612362">
    <property type="component" value="Unassembled WGS sequence"/>
</dbReference>
<dbReference type="SUPFAM" id="SSF53098">
    <property type="entry name" value="Ribonuclease H-like"/>
    <property type="match status" value="1"/>
</dbReference>
<keyword evidence="4" id="KW-1185">Reference proteome</keyword>
<dbReference type="Pfam" id="PF13546">
    <property type="entry name" value="DDE_5"/>
    <property type="match status" value="1"/>
</dbReference>
<name>A0A8J3IF85_9CHLR</name>
<feature type="domain" description="Transposase IS701-like DDE" evidence="1">
    <location>
        <begin position="28"/>
        <end position="250"/>
    </location>
</feature>
<evidence type="ECO:0000259" key="1">
    <source>
        <dbReference type="Pfam" id="PF13546"/>
    </source>
</evidence>